<organism evidence="2 3">
    <name type="scientific">Venturia nashicola</name>
    <dbReference type="NCBI Taxonomy" id="86259"/>
    <lineage>
        <taxon>Eukaryota</taxon>
        <taxon>Fungi</taxon>
        <taxon>Dikarya</taxon>
        <taxon>Ascomycota</taxon>
        <taxon>Pezizomycotina</taxon>
        <taxon>Dothideomycetes</taxon>
        <taxon>Pleosporomycetidae</taxon>
        <taxon>Venturiales</taxon>
        <taxon>Venturiaceae</taxon>
        <taxon>Venturia</taxon>
    </lineage>
</organism>
<evidence type="ECO:0000313" key="3">
    <source>
        <dbReference type="Proteomes" id="UP000298493"/>
    </source>
</evidence>
<dbReference type="AlphaFoldDB" id="A0A4Z1P2K8"/>
<evidence type="ECO:0000259" key="1">
    <source>
        <dbReference type="Pfam" id="PF09994"/>
    </source>
</evidence>
<proteinExistence type="predicted"/>
<comment type="caution">
    <text evidence="2">The sequence shown here is derived from an EMBL/GenBank/DDBJ whole genome shotgun (WGS) entry which is preliminary data.</text>
</comment>
<dbReference type="Pfam" id="PF09994">
    <property type="entry name" value="T6SS_Tle1-like_cat"/>
    <property type="match status" value="1"/>
</dbReference>
<dbReference type="STRING" id="86259.A0A4Z1P2K8"/>
<dbReference type="InterPro" id="IPR018712">
    <property type="entry name" value="Tle1-like_cat"/>
</dbReference>
<evidence type="ECO:0000313" key="2">
    <source>
        <dbReference type="EMBL" id="TID18084.1"/>
    </source>
</evidence>
<gene>
    <name evidence="2" type="ORF">E6O75_ATG10729</name>
</gene>
<keyword evidence="3" id="KW-1185">Reference proteome</keyword>
<reference evidence="2 3" key="1">
    <citation type="submission" date="2019-04" db="EMBL/GenBank/DDBJ databases">
        <title>High contiguity whole genome sequence and gene annotation resource for two Venturia nashicola isolates.</title>
        <authorList>
            <person name="Prokchorchik M."/>
            <person name="Won K."/>
            <person name="Lee Y."/>
            <person name="Choi E.D."/>
            <person name="Segonzac C."/>
            <person name="Sohn K.H."/>
        </authorList>
    </citation>
    <scope>NUCLEOTIDE SEQUENCE [LARGE SCALE GENOMIC DNA]</scope>
    <source>
        <strain evidence="2 3">PRI2</strain>
    </source>
</reference>
<feature type="domain" description="T6SS Phospholipase effector Tle1-like catalytic" evidence="1">
    <location>
        <begin position="12"/>
        <end position="328"/>
    </location>
</feature>
<protein>
    <recommendedName>
        <fullName evidence="1">T6SS Phospholipase effector Tle1-like catalytic domain-containing protein</fullName>
    </recommendedName>
</protein>
<dbReference type="PANTHER" id="PTHR33840:SF1">
    <property type="entry name" value="TLE1 PHOSPHOLIPASE DOMAIN-CONTAINING PROTEIN"/>
    <property type="match status" value="1"/>
</dbReference>
<name>A0A4Z1P2K8_9PEZI</name>
<dbReference type="EMBL" id="SNSC02000015">
    <property type="protein sequence ID" value="TID18084.1"/>
    <property type="molecule type" value="Genomic_DNA"/>
</dbReference>
<accession>A0A4Z1P2K8</accession>
<dbReference type="PANTHER" id="PTHR33840">
    <property type="match status" value="1"/>
</dbReference>
<dbReference type="Proteomes" id="UP000298493">
    <property type="component" value="Unassembled WGS sequence"/>
</dbReference>
<sequence>MDASPNMERRPRKIVVACDGTWMNSDLGWKKASLWERLTKGVKGHPVDPSNVTRICRAMRPEDDEGHPQIIYYQNGLGSSWSIVDKFLGGVLAMGLSDNIRAAYAFLVNNYMEHDLIYFVGYSRGAFTARSTAGMVAKFGILDKAAMRCFYEIFQDWEGAGENHYLPKGPRALLDAKLIDLEEFNLFQSDLPAADAGDGPDAYLDYYAQRLQDLKLTRDVKIAAIGVFDTVGSLGLPVTPWLQNIGFAPTLRKYRFYDTTISNEVLNAFQALALDEHRSAFSPTLWEKPKGNITNLKQVWFPGVHSNIGGGAADTGMSDITLAWMMSQLATISTNSPKTNMMNIAFTMEPQNYLLGEVNADKAQYPKGTPPRAWAWGLGDLINSFVFPANIVGKHTRTPGKYHRLRYDNGKPTNDLLVNTNEYLHASVRARMLLRGQNYDLKTQYFPAALGVPKHDTNHDLVKNWMAPKGNRKTWIHLDTGLEEDELGEFEKEIVDEATLKTLFDHQSKDSHGRQSEEFS</sequence>